<accession>A0ABP7SCH5</accession>
<reference evidence="2" key="1">
    <citation type="journal article" date="2019" name="Int. J. Syst. Evol. Microbiol.">
        <title>The Global Catalogue of Microorganisms (GCM) 10K type strain sequencing project: providing services to taxonomists for standard genome sequencing and annotation.</title>
        <authorList>
            <consortium name="The Broad Institute Genomics Platform"/>
            <consortium name="The Broad Institute Genome Sequencing Center for Infectious Disease"/>
            <person name="Wu L."/>
            <person name="Ma J."/>
        </authorList>
    </citation>
    <scope>NUCLEOTIDE SEQUENCE [LARGE SCALE GENOMIC DNA]</scope>
    <source>
        <strain evidence="2">JCM 16603</strain>
    </source>
</reference>
<keyword evidence="2" id="KW-1185">Reference proteome</keyword>
<evidence type="ECO:0000313" key="2">
    <source>
        <dbReference type="Proteomes" id="UP001501310"/>
    </source>
</evidence>
<organism evidence="1 2">
    <name type="scientific">Sphingomonas humi</name>
    <dbReference type="NCBI Taxonomy" id="335630"/>
    <lineage>
        <taxon>Bacteria</taxon>
        <taxon>Pseudomonadati</taxon>
        <taxon>Pseudomonadota</taxon>
        <taxon>Alphaproteobacteria</taxon>
        <taxon>Sphingomonadales</taxon>
        <taxon>Sphingomonadaceae</taxon>
        <taxon>Sphingomonas</taxon>
    </lineage>
</organism>
<protein>
    <submittedName>
        <fullName evidence="1">Uncharacterized protein</fullName>
    </submittedName>
</protein>
<dbReference type="Proteomes" id="UP001501310">
    <property type="component" value="Unassembled WGS sequence"/>
</dbReference>
<evidence type="ECO:0000313" key="1">
    <source>
        <dbReference type="EMBL" id="GAA4009815.1"/>
    </source>
</evidence>
<comment type="caution">
    <text evidence="1">The sequence shown here is derived from an EMBL/GenBank/DDBJ whole genome shotgun (WGS) entry which is preliminary data.</text>
</comment>
<proteinExistence type="predicted"/>
<sequence>MVTYIASRDALDDANQLIDRFGADAALEAAVRAEGARDRGNVLRFCHWRQIERVIVTLASDEIVGTIH</sequence>
<dbReference type="RefSeq" id="WP_344710844.1">
    <property type="nucleotide sequence ID" value="NZ_BAAAZD010000002.1"/>
</dbReference>
<gene>
    <name evidence="1" type="ORF">GCM10022211_25130</name>
</gene>
<dbReference type="EMBL" id="BAAAZD010000002">
    <property type="protein sequence ID" value="GAA4009815.1"/>
    <property type="molecule type" value="Genomic_DNA"/>
</dbReference>
<name>A0ABP7SCH5_9SPHN</name>